<dbReference type="RefSeq" id="WP_105530605.1">
    <property type="nucleotide sequence ID" value="NZ_PUGF01000003.1"/>
</dbReference>
<dbReference type="PROSITE" id="PS00455">
    <property type="entry name" value="AMP_BINDING"/>
    <property type="match status" value="1"/>
</dbReference>
<dbReference type="PANTHER" id="PTHR43201:SF8">
    <property type="entry name" value="ACYL-COA SYNTHETASE FAMILY MEMBER 3"/>
    <property type="match status" value="1"/>
</dbReference>
<keyword evidence="4" id="KW-1185">Reference proteome</keyword>
<dbReference type="Gene3D" id="3.30.300.30">
    <property type="match status" value="1"/>
</dbReference>
<dbReference type="GO" id="GO:0031956">
    <property type="term" value="F:medium-chain fatty acid-CoA ligase activity"/>
    <property type="evidence" value="ECO:0007669"/>
    <property type="project" value="TreeGrafter"/>
</dbReference>
<evidence type="ECO:0000259" key="2">
    <source>
        <dbReference type="Pfam" id="PF00501"/>
    </source>
</evidence>
<evidence type="ECO:0000313" key="4">
    <source>
        <dbReference type="Proteomes" id="UP000237839"/>
    </source>
</evidence>
<protein>
    <submittedName>
        <fullName evidence="3">AMP-binding enzyme</fullName>
    </submittedName>
</protein>
<dbReference type="GO" id="GO:0006631">
    <property type="term" value="P:fatty acid metabolic process"/>
    <property type="evidence" value="ECO:0007669"/>
    <property type="project" value="TreeGrafter"/>
</dbReference>
<accession>A0A2S9H2V7</accession>
<dbReference type="InterPro" id="IPR000873">
    <property type="entry name" value="AMP-dep_synth/lig_dom"/>
</dbReference>
<comment type="caution">
    <text evidence="3">The sequence shown here is derived from an EMBL/GenBank/DDBJ whole genome shotgun (WGS) entry which is preliminary data.</text>
</comment>
<dbReference type="EMBL" id="PUGF01000003">
    <property type="protein sequence ID" value="PRC94273.1"/>
    <property type="molecule type" value="Genomic_DNA"/>
</dbReference>
<comment type="similarity">
    <text evidence="1">Belongs to the ATP-dependent AMP-binding enzyme family.</text>
</comment>
<proteinExistence type="inferred from homology"/>
<dbReference type="SUPFAM" id="SSF56801">
    <property type="entry name" value="Acetyl-CoA synthetase-like"/>
    <property type="match status" value="1"/>
</dbReference>
<dbReference type="PANTHER" id="PTHR43201">
    <property type="entry name" value="ACYL-COA SYNTHETASE"/>
    <property type="match status" value="1"/>
</dbReference>
<evidence type="ECO:0000313" key="3">
    <source>
        <dbReference type="EMBL" id="PRC94273.1"/>
    </source>
</evidence>
<organism evidence="3 4">
    <name type="scientific">Solimicrobium silvestre</name>
    <dbReference type="NCBI Taxonomy" id="2099400"/>
    <lineage>
        <taxon>Bacteria</taxon>
        <taxon>Pseudomonadati</taxon>
        <taxon>Pseudomonadota</taxon>
        <taxon>Betaproteobacteria</taxon>
        <taxon>Burkholderiales</taxon>
        <taxon>Oxalobacteraceae</taxon>
        <taxon>Solimicrobium</taxon>
    </lineage>
</organism>
<dbReference type="InterPro" id="IPR020845">
    <property type="entry name" value="AMP-binding_CS"/>
</dbReference>
<dbReference type="AlphaFoldDB" id="A0A2S9H2V7"/>
<dbReference type="Gene3D" id="3.40.50.12780">
    <property type="entry name" value="N-terminal domain of ligase-like"/>
    <property type="match status" value="1"/>
</dbReference>
<dbReference type="InterPro" id="IPR042099">
    <property type="entry name" value="ANL_N_sf"/>
</dbReference>
<name>A0A2S9H2V7_9BURK</name>
<dbReference type="InterPro" id="IPR045851">
    <property type="entry name" value="AMP-bd_C_sf"/>
</dbReference>
<evidence type="ECO:0000256" key="1">
    <source>
        <dbReference type="ARBA" id="ARBA00006432"/>
    </source>
</evidence>
<dbReference type="Pfam" id="PF00501">
    <property type="entry name" value="AMP-binding"/>
    <property type="match status" value="1"/>
</dbReference>
<reference evidence="3 4" key="1">
    <citation type="submission" date="2018-02" db="EMBL/GenBank/DDBJ databases">
        <title>Solimicrobium silvestre gen. nov., sp. nov., isolated from alpine forest soil.</title>
        <authorList>
            <person name="Margesin R."/>
            <person name="Albuquerque L."/>
            <person name="Zhang D.-C."/>
            <person name="Froufe H.J.C."/>
            <person name="Severino R."/>
            <person name="Roxo I."/>
            <person name="Egas C."/>
            <person name="Da Costa M.S."/>
        </authorList>
    </citation>
    <scope>NUCLEOTIDE SEQUENCE [LARGE SCALE GENOMIC DNA]</scope>
    <source>
        <strain evidence="3 4">S20-91</strain>
    </source>
</reference>
<sequence length="583" mass="64070">MDIAVRSEAWAKLYNDPELGAGNFLFKAFDAYTDTESIFLHLEKPYISPSGASHTSFSLNTLCEVVAQLAAWYVQKDVKQGNYVCLYLGDGIASFLHFLALNSLACVPVLINGNLRPDIAALYADLNRFSVFVHDRETATRWQLDAVFGATRRLDAGFKEGVVVPLADLCKDLWPAPRHADDTIMICHSSGTTGVPKAVLFGHAQFFNGKRERLQSFVEDPSDKLATAMPTTHAAGISYLMTAVLLQLPTLSLNTQTGPMVATLLASFQPTIVTAFPQTYASFAEAGLPDAYFKSIRRFYNTGDSAHEAHIAQLLRLAPDARFTDMFGASELGMSQFFKVSTVGSTTSVRSVGKPAAYAHCAILAPDGKELPDGTPGYFGVHSPTVTPGYYGQPHLTAMTTLNGYWLTSDVGLRMADGEFIHLDRAVDVVDSFIIGKPAYTLLLEEHLLKLRDIFDVTVVGIPRGPTREEALLILVRPNAAANAISAEQILRHTLQCYPFQGMASLPEYCVCIGILEPDFVLPLGSTGKVLKRVIRDNFWAWQREFDEQQRDKLGELLWNQDADLSLLPSLPARSLLEYVMTA</sequence>
<feature type="domain" description="AMP-dependent synthetase/ligase" evidence="2">
    <location>
        <begin position="54"/>
        <end position="391"/>
    </location>
</feature>
<dbReference type="OrthoDB" id="9803968at2"/>
<gene>
    <name evidence="3" type="ORF">S2091_0894</name>
</gene>
<dbReference type="Proteomes" id="UP000237839">
    <property type="component" value="Unassembled WGS sequence"/>
</dbReference>